<dbReference type="NCBIfam" id="NF033420">
    <property type="entry name" value="T6SS_PAAR_dom"/>
    <property type="match status" value="1"/>
</dbReference>
<evidence type="ECO:0000313" key="3">
    <source>
        <dbReference type="Proteomes" id="UP000247551"/>
    </source>
</evidence>
<dbReference type="CDD" id="cd14737">
    <property type="entry name" value="PAAR_1"/>
    <property type="match status" value="1"/>
</dbReference>
<accession>A0A318UNI3</accession>
<evidence type="ECO:0000313" key="2">
    <source>
        <dbReference type="EMBL" id="PYF77954.1"/>
    </source>
</evidence>
<comment type="caution">
    <text evidence="2">The sequence shown here is derived from an EMBL/GenBank/DDBJ whole genome shotgun (WGS) entry which is preliminary data.</text>
</comment>
<dbReference type="Proteomes" id="UP000247551">
    <property type="component" value="Unassembled WGS sequence"/>
</dbReference>
<keyword evidence="3" id="KW-1185">Reference proteome</keyword>
<dbReference type="Pfam" id="PF05488">
    <property type="entry name" value="PAAR_motif"/>
    <property type="match status" value="1"/>
</dbReference>
<feature type="compositionally biased region" description="Basic and acidic residues" evidence="1">
    <location>
        <begin position="41"/>
        <end position="50"/>
    </location>
</feature>
<dbReference type="EMBL" id="QKLW01000015">
    <property type="protein sequence ID" value="PYF77954.1"/>
    <property type="molecule type" value="Genomic_DNA"/>
</dbReference>
<dbReference type="InterPro" id="IPR008727">
    <property type="entry name" value="PAAR_motif"/>
</dbReference>
<dbReference type="RefSeq" id="WP_110577452.1">
    <property type="nucleotide sequence ID" value="NZ_QKLW01000015.1"/>
</dbReference>
<reference evidence="2 3" key="1">
    <citation type="submission" date="2018-06" db="EMBL/GenBank/DDBJ databases">
        <title>Genomic Encyclopedia of Type Strains, Phase III (KMG-III): the genomes of soil and plant-associated and newly described type strains.</title>
        <authorList>
            <person name="Whitman W."/>
        </authorList>
    </citation>
    <scope>NUCLEOTIDE SEQUENCE [LARGE SCALE GENOMIC DNA]</scope>
    <source>
        <strain evidence="2 3">CECT 7730</strain>
    </source>
</reference>
<gene>
    <name evidence="2" type="ORF">DFP75_11517</name>
</gene>
<dbReference type="AlphaFoldDB" id="A0A318UNI3"/>
<feature type="region of interest" description="Disordered" evidence="1">
    <location>
        <begin position="1"/>
        <end position="59"/>
    </location>
</feature>
<dbReference type="Gene3D" id="2.60.200.60">
    <property type="match status" value="1"/>
</dbReference>
<proteinExistence type="predicted"/>
<evidence type="ECO:0000256" key="1">
    <source>
        <dbReference type="SAM" id="MobiDB-lite"/>
    </source>
</evidence>
<sequence length="95" mass="9246">MPSAVKVGDTGTDHDGFPPTPVTAGSPNVKYDGSPAARVGDPLEPHDKPKNPSHPRAIAAGSSSVFINGKPAAVTGGAIDCGGVVMGSASVNIGG</sequence>
<name>A0A318UNI3_9GAMM</name>
<organism evidence="2 3">
    <name type="scientific">Marinomonas alcarazii</name>
    <dbReference type="NCBI Taxonomy" id="491949"/>
    <lineage>
        <taxon>Bacteria</taxon>
        <taxon>Pseudomonadati</taxon>
        <taxon>Pseudomonadota</taxon>
        <taxon>Gammaproteobacteria</taxon>
        <taxon>Oceanospirillales</taxon>
        <taxon>Oceanospirillaceae</taxon>
        <taxon>Marinomonas</taxon>
    </lineage>
</organism>
<protein>
    <submittedName>
        <fullName evidence="2">Putative Zn-binding protein involved in type VI secretion</fullName>
    </submittedName>
</protein>